<dbReference type="AlphaFoldDB" id="A0A165TMJ0"/>
<keyword evidence="3" id="KW-1185">Reference proteome</keyword>
<dbReference type="EMBL" id="KV429036">
    <property type="protein sequence ID" value="KZT73668.1"/>
    <property type="molecule type" value="Genomic_DNA"/>
</dbReference>
<evidence type="ECO:0000256" key="1">
    <source>
        <dbReference type="SAM" id="MobiDB-lite"/>
    </source>
</evidence>
<sequence length="100" mass="10637">MHQGTDRNHKAGGAAARGEGDREPEDDHSVHRPPERGPHGPSSDDGVGRRSRARSCARLPHLNTTSMCPSGCARGPDGHVDRWGKCRGIGPRTRGGLEGI</sequence>
<protein>
    <submittedName>
        <fullName evidence="2">Uncharacterized protein</fullName>
    </submittedName>
</protein>
<accession>A0A165TMJ0</accession>
<name>A0A165TMJ0_9APHY</name>
<organism evidence="2 3">
    <name type="scientific">Daedalea quercina L-15889</name>
    <dbReference type="NCBI Taxonomy" id="1314783"/>
    <lineage>
        <taxon>Eukaryota</taxon>
        <taxon>Fungi</taxon>
        <taxon>Dikarya</taxon>
        <taxon>Basidiomycota</taxon>
        <taxon>Agaricomycotina</taxon>
        <taxon>Agaricomycetes</taxon>
        <taxon>Polyporales</taxon>
        <taxon>Fomitopsis</taxon>
    </lineage>
</organism>
<evidence type="ECO:0000313" key="3">
    <source>
        <dbReference type="Proteomes" id="UP000076727"/>
    </source>
</evidence>
<evidence type="ECO:0000313" key="2">
    <source>
        <dbReference type="EMBL" id="KZT73668.1"/>
    </source>
</evidence>
<dbReference type="Proteomes" id="UP000076727">
    <property type="component" value="Unassembled WGS sequence"/>
</dbReference>
<feature type="region of interest" description="Disordered" evidence="1">
    <location>
        <begin position="1"/>
        <end position="100"/>
    </location>
</feature>
<gene>
    <name evidence="2" type="ORF">DAEQUDRAFT_423556</name>
</gene>
<feature type="compositionally biased region" description="Basic and acidic residues" evidence="1">
    <location>
        <begin position="18"/>
        <end position="38"/>
    </location>
</feature>
<reference evidence="2 3" key="1">
    <citation type="journal article" date="2016" name="Mol. Biol. Evol.">
        <title>Comparative Genomics of Early-Diverging Mushroom-Forming Fungi Provides Insights into the Origins of Lignocellulose Decay Capabilities.</title>
        <authorList>
            <person name="Nagy L.G."/>
            <person name="Riley R."/>
            <person name="Tritt A."/>
            <person name="Adam C."/>
            <person name="Daum C."/>
            <person name="Floudas D."/>
            <person name="Sun H."/>
            <person name="Yadav J.S."/>
            <person name="Pangilinan J."/>
            <person name="Larsson K.H."/>
            <person name="Matsuura K."/>
            <person name="Barry K."/>
            <person name="Labutti K."/>
            <person name="Kuo R."/>
            <person name="Ohm R.A."/>
            <person name="Bhattacharya S.S."/>
            <person name="Shirouzu T."/>
            <person name="Yoshinaga Y."/>
            <person name="Martin F.M."/>
            <person name="Grigoriev I.V."/>
            <person name="Hibbett D.S."/>
        </authorList>
    </citation>
    <scope>NUCLEOTIDE SEQUENCE [LARGE SCALE GENOMIC DNA]</scope>
    <source>
        <strain evidence="2 3">L-15889</strain>
    </source>
</reference>
<proteinExistence type="predicted"/>